<evidence type="ECO:0000313" key="4">
    <source>
        <dbReference type="Proteomes" id="UP000509638"/>
    </source>
</evidence>
<evidence type="ECO:0000259" key="1">
    <source>
        <dbReference type="Pfam" id="PF25837"/>
    </source>
</evidence>
<dbReference type="Proteomes" id="UP000509638">
    <property type="component" value="Chromosome"/>
</dbReference>
<proteinExistence type="predicted"/>
<dbReference type="AlphaFoldDB" id="A0A7D5EWJ5"/>
<protein>
    <submittedName>
        <fullName evidence="3">Uncharacterized protein</fullName>
    </submittedName>
</protein>
<gene>
    <name evidence="3" type="ORF">HW566_06445</name>
</gene>
<dbReference type="EMBL" id="CP058316">
    <property type="protein sequence ID" value="QLD11444.1"/>
    <property type="molecule type" value="Genomic_DNA"/>
</dbReference>
<feature type="domain" description="D-apionate lactonase TIM barrel" evidence="2">
    <location>
        <begin position="257"/>
        <end position="534"/>
    </location>
</feature>
<accession>A0A7D5EWJ5</accession>
<reference evidence="3 4" key="1">
    <citation type="submission" date="2020-06" db="EMBL/GenBank/DDBJ databases">
        <authorList>
            <person name="Jo H."/>
        </authorList>
    </citation>
    <scope>NUCLEOTIDE SEQUENCE [LARGE SCALE GENOMIC DNA]</scope>
    <source>
        <strain evidence="3 4">I46</strain>
    </source>
</reference>
<evidence type="ECO:0000259" key="2">
    <source>
        <dbReference type="Pfam" id="PF25838"/>
    </source>
</evidence>
<organism evidence="3 4">
    <name type="scientific">Microbacterium oleivorans</name>
    <dbReference type="NCBI Taxonomy" id="273677"/>
    <lineage>
        <taxon>Bacteria</taxon>
        <taxon>Bacillati</taxon>
        <taxon>Actinomycetota</taxon>
        <taxon>Actinomycetes</taxon>
        <taxon>Micrococcales</taxon>
        <taxon>Microbacteriaceae</taxon>
        <taxon>Microbacterium</taxon>
    </lineage>
</organism>
<dbReference type="InterPro" id="IPR058788">
    <property type="entry name" value="ApnL_N"/>
</dbReference>
<dbReference type="Pfam" id="PF25837">
    <property type="entry name" value="Apionate_lact_N"/>
    <property type="match status" value="1"/>
</dbReference>
<sequence length="599" mass="63270">MTSTWARDGVDHHRIGPWEFEVRDDEFADIRWGGRCVLRSVRAVIRDRDWNTTALAVDRAVCTETSLTLHVRSREDGAHWGGSVRAEARAGSLLVLCDLETARQVDTNRTGLVALIPPNAAGRRLTVGHGDGSTSDAILPAAISPHQPVADISTLRWRDDGAAIGLAFDGDVFEMEDQRNWTDASFKVYSRPLSLPFPYRLEAGERVMQAITITADALAPASATADDARIELQPCGPLPAIGLGTSTAPDPAPPTIAAPRDAAVATTLVELDLAWPGWPRALARAASAGAPLDVRIVLPAEAPPAGSPLPDVPDAASGAVLADVVAALAPHRVARITAFQPAGPARHISDAAALALLRRALADGGIDVPVVGGSRAHFTELNRERHRLPPGLAGIVFSITPLFHSRDTEQLVESLAMQRLVARQAVDIAGGVPVHVGPITLRPHVNDVATTPPPRPTASDLAGGYGTHLIDADDPRQGARELAAWTIASAAALAVPGVASLTYFERWGPRGIVTARGDALPVAAAIDAITALSGREALSGGTADGLVWALSTETAAGRCVLAANLDRRDRRVELRISGRRTTLDLSAGAWRRVDLDEER</sequence>
<evidence type="ECO:0000313" key="3">
    <source>
        <dbReference type="EMBL" id="QLD11444.1"/>
    </source>
</evidence>
<dbReference type="Pfam" id="PF25838">
    <property type="entry name" value="Apionate_lact_M"/>
    <property type="match status" value="1"/>
</dbReference>
<dbReference type="RefSeq" id="WP_178011381.1">
    <property type="nucleotide sequence ID" value="NZ_CP058316.1"/>
</dbReference>
<name>A0A7D5EWJ5_9MICO</name>
<dbReference type="InterPro" id="IPR058787">
    <property type="entry name" value="ApnL_M"/>
</dbReference>
<feature type="domain" description="D-apionate lactonase N-terminal" evidence="1">
    <location>
        <begin position="11"/>
        <end position="216"/>
    </location>
</feature>